<feature type="domain" description="Reverse transcriptase" evidence="2">
    <location>
        <begin position="282"/>
        <end position="396"/>
    </location>
</feature>
<dbReference type="Proteomes" id="UP000268007">
    <property type="component" value="Unassembled WGS sequence"/>
</dbReference>
<dbReference type="PANTHER" id="PTHR34047:SF8">
    <property type="entry name" value="PROTEIN YKFC"/>
    <property type="match status" value="1"/>
</dbReference>
<accession>A0A495J792</accession>
<proteinExistence type="inferred from homology"/>
<dbReference type="SUPFAM" id="SSF56672">
    <property type="entry name" value="DNA/RNA polymerases"/>
    <property type="match status" value="1"/>
</dbReference>
<dbReference type="GO" id="GO:0003964">
    <property type="term" value="F:RNA-directed DNA polymerase activity"/>
    <property type="evidence" value="ECO:0007669"/>
    <property type="project" value="UniProtKB-KW"/>
</dbReference>
<gene>
    <name evidence="3" type="ORF">BDD43_4500</name>
</gene>
<keyword evidence="3" id="KW-0695">RNA-directed DNA polymerase</keyword>
<evidence type="ECO:0000313" key="4">
    <source>
        <dbReference type="Proteomes" id="UP000268007"/>
    </source>
</evidence>
<comment type="caution">
    <text evidence="3">The sequence shown here is derived from an EMBL/GenBank/DDBJ whole genome shotgun (WGS) entry which is preliminary data.</text>
</comment>
<evidence type="ECO:0000259" key="2">
    <source>
        <dbReference type="Pfam" id="PF00078"/>
    </source>
</evidence>
<comment type="similarity">
    <text evidence="1">Belongs to the bacterial reverse transcriptase family.</text>
</comment>
<dbReference type="InterPro" id="IPR043502">
    <property type="entry name" value="DNA/RNA_pol_sf"/>
</dbReference>
<keyword evidence="3" id="KW-0808">Transferase</keyword>
<evidence type="ECO:0000256" key="1">
    <source>
        <dbReference type="ARBA" id="ARBA00034120"/>
    </source>
</evidence>
<keyword evidence="3" id="KW-0548">Nucleotidyltransferase</keyword>
<dbReference type="RefSeq" id="WP_121199786.1">
    <property type="nucleotide sequence ID" value="NZ_RBKU01000001.1"/>
</dbReference>
<dbReference type="InterPro" id="IPR051083">
    <property type="entry name" value="GrpII_Intron_Splice-Mob/Def"/>
</dbReference>
<dbReference type="EMBL" id="RBKU01000001">
    <property type="protein sequence ID" value="RKR84268.1"/>
    <property type="molecule type" value="Genomic_DNA"/>
</dbReference>
<sequence length="527" mass="61421">MIPPFSERPPWLKGRGYLHITPKIDVYKRYAEIYHKVNDETFVAEHGFFPLIHSVIKERKFKKIPNGTGRAHSYKKGDEYKKTAKLRPLHYATHIDALIYGCYAEKLLKLYEVELQKYPGLTDCVIAYRKIEVDDPDNEEDDELPGKSTIHFAHEAFEEIKKRSVDGCVVLMFDIKSFFSELNHQKLKKAWCDLLQVEKLDQAHFNVFKATTNFRYILKDELRINPSKSGRRGGFDEKKLASIRKHEGIEAFFSSIDDFKNAIKNKKLKVYKHPFMKDNRPVGIPQGLPISAVLANLYLLEFDKVILEKIVNNADGFYRRYSDDIMIVCKPDEADGIEKFILNEIRESKVEISEDKTEKYLFQYEQISPRINRITSTLISGGKIKVGNPLTYLGFEFYGYRTLIKSANLAKYYRRMISSVSRKAGRALKISESLDSTPAIFPRQLRKIYNNVNLNKEKVYRKRKMLVKNDQGFYSFIFKAIPAKSGSNYFSYTKRASSIMVQPQINDQVRNHKRIFYASMAKHLKKR</sequence>
<protein>
    <submittedName>
        <fullName evidence="3">Reverse transcriptase (RNA-dependent DNA polymerase)</fullName>
    </submittedName>
</protein>
<dbReference type="Pfam" id="PF00078">
    <property type="entry name" value="RVT_1"/>
    <property type="match status" value="1"/>
</dbReference>
<evidence type="ECO:0000313" key="3">
    <source>
        <dbReference type="EMBL" id="RKR84268.1"/>
    </source>
</evidence>
<keyword evidence="4" id="KW-1185">Reference proteome</keyword>
<reference evidence="3 4" key="1">
    <citation type="submission" date="2018-10" db="EMBL/GenBank/DDBJ databases">
        <title>Genomic Encyclopedia of Archaeal and Bacterial Type Strains, Phase II (KMG-II): from individual species to whole genera.</title>
        <authorList>
            <person name="Goeker M."/>
        </authorList>
    </citation>
    <scope>NUCLEOTIDE SEQUENCE [LARGE SCALE GENOMIC DNA]</scope>
    <source>
        <strain evidence="3 4">DSM 18602</strain>
    </source>
</reference>
<name>A0A495J792_9SPHI</name>
<dbReference type="OrthoDB" id="9780724at2"/>
<dbReference type="InterPro" id="IPR000477">
    <property type="entry name" value="RT_dom"/>
</dbReference>
<organism evidence="3 4">
    <name type="scientific">Mucilaginibacter gracilis</name>
    <dbReference type="NCBI Taxonomy" id="423350"/>
    <lineage>
        <taxon>Bacteria</taxon>
        <taxon>Pseudomonadati</taxon>
        <taxon>Bacteroidota</taxon>
        <taxon>Sphingobacteriia</taxon>
        <taxon>Sphingobacteriales</taxon>
        <taxon>Sphingobacteriaceae</taxon>
        <taxon>Mucilaginibacter</taxon>
    </lineage>
</organism>
<dbReference type="AlphaFoldDB" id="A0A495J792"/>
<dbReference type="PANTHER" id="PTHR34047">
    <property type="entry name" value="NUCLEAR INTRON MATURASE 1, MITOCHONDRIAL-RELATED"/>
    <property type="match status" value="1"/>
</dbReference>